<name>A0A2S7ENT1_9XANT</name>
<dbReference type="InterPro" id="IPR025161">
    <property type="entry name" value="IS402-like_dom"/>
</dbReference>
<dbReference type="GO" id="GO:0004803">
    <property type="term" value="F:transposase activity"/>
    <property type="evidence" value="ECO:0007669"/>
    <property type="project" value="InterPro"/>
</dbReference>
<dbReference type="PANTHER" id="PTHR30007">
    <property type="entry name" value="PHP DOMAIN PROTEIN"/>
    <property type="match status" value="1"/>
</dbReference>
<proteinExistence type="predicted"/>
<dbReference type="Pfam" id="PF01609">
    <property type="entry name" value="DDE_Tnp_1"/>
    <property type="match status" value="1"/>
</dbReference>
<feature type="domain" description="Transposase IS4-like" evidence="1">
    <location>
        <begin position="101"/>
        <end position="247"/>
    </location>
</feature>
<dbReference type="EMBL" id="MDEG01000045">
    <property type="protein sequence ID" value="PPU93404.1"/>
    <property type="molecule type" value="Genomic_DNA"/>
</dbReference>
<dbReference type="GO" id="GO:0006313">
    <property type="term" value="P:DNA transposition"/>
    <property type="evidence" value="ECO:0007669"/>
    <property type="project" value="InterPro"/>
</dbReference>
<evidence type="ECO:0000259" key="2">
    <source>
        <dbReference type="Pfam" id="PF13340"/>
    </source>
</evidence>
<dbReference type="Pfam" id="PF13340">
    <property type="entry name" value="DUF4096"/>
    <property type="match status" value="1"/>
</dbReference>
<sequence>MEKKQQARHPSRYELSQTQWERIEELLPGKAGDPGRTARDNRLFVNAVLWVLRSGARWSDLPPRYGAYKSVHKRFTRWAAKGVWEQVFQALIRDRNNEYLMIDSSIVRAHAQAATGKGGSLDSALGRSRGGLSTKIHLAADGQGRPLRFMLTGGQRNDITQARALLAGFSPRYVLADKGYDSRELVEAIRAQGAEPVIPPRSCQQPRLYDRTRYRRRNCIERCFARLKQFRRIATRFDRKPAHFLAFLASIPLWLP</sequence>
<evidence type="ECO:0000259" key="1">
    <source>
        <dbReference type="Pfam" id="PF01609"/>
    </source>
</evidence>
<keyword evidence="4" id="KW-1185">Reference proteome</keyword>
<evidence type="ECO:0000313" key="4">
    <source>
        <dbReference type="Proteomes" id="UP000238261"/>
    </source>
</evidence>
<dbReference type="InterPro" id="IPR002559">
    <property type="entry name" value="Transposase_11"/>
</dbReference>
<dbReference type="NCBIfam" id="NF033580">
    <property type="entry name" value="transpos_IS5_3"/>
    <property type="match status" value="1"/>
</dbReference>
<dbReference type="GO" id="GO:0003677">
    <property type="term" value="F:DNA binding"/>
    <property type="evidence" value="ECO:0007669"/>
    <property type="project" value="InterPro"/>
</dbReference>
<evidence type="ECO:0000313" key="3">
    <source>
        <dbReference type="EMBL" id="PPU93404.1"/>
    </source>
</evidence>
<dbReference type="AlphaFoldDB" id="A0A2S7ENT1"/>
<dbReference type="Proteomes" id="UP000238261">
    <property type="component" value="Unassembled WGS sequence"/>
</dbReference>
<accession>A0A2S7ENT1</accession>
<dbReference type="RefSeq" id="WP_104559038.1">
    <property type="nucleotide sequence ID" value="NZ_MDEG01000045.1"/>
</dbReference>
<organism evidence="3 4">
    <name type="scientific">Xanthomonas hyacinthi</name>
    <dbReference type="NCBI Taxonomy" id="56455"/>
    <lineage>
        <taxon>Bacteria</taxon>
        <taxon>Pseudomonadati</taxon>
        <taxon>Pseudomonadota</taxon>
        <taxon>Gammaproteobacteria</taxon>
        <taxon>Lysobacterales</taxon>
        <taxon>Lysobacteraceae</taxon>
        <taxon>Xanthomonas</taxon>
    </lineage>
</organism>
<protein>
    <submittedName>
        <fullName evidence="3">IS5/IS1182 family transposase</fullName>
    </submittedName>
</protein>
<gene>
    <name evidence="3" type="ORF">XhyaCFBP1156_20715</name>
</gene>
<feature type="domain" description="Insertion element IS402-like" evidence="2">
    <location>
        <begin position="15"/>
        <end position="88"/>
    </location>
</feature>
<dbReference type="OrthoDB" id="1551210at2"/>
<dbReference type="PANTHER" id="PTHR30007:SF1">
    <property type="entry name" value="BLR1914 PROTEIN"/>
    <property type="match status" value="1"/>
</dbReference>
<comment type="caution">
    <text evidence="3">The sequence shown here is derived from an EMBL/GenBank/DDBJ whole genome shotgun (WGS) entry which is preliminary data.</text>
</comment>
<reference evidence="4" key="1">
    <citation type="submission" date="2016-08" db="EMBL/GenBank/DDBJ databases">
        <authorList>
            <person name="Merda D."/>
            <person name="Briand M."/>
            <person name="Taghouti G."/>
            <person name="Carrere S."/>
            <person name="Gouzy J."/>
            <person name="Portier P."/>
            <person name="Jacques M.-A."/>
            <person name="Fischer-Le Saux M."/>
        </authorList>
    </citation>
    <scope>NUCLEOTIDE SEQUENCE [LARGE SCALE GENOMIC DNA]</scope>
    <source>
        <strain evidence="4">CFBP1156</strain>
    </source>
</reference>